<dbReference type="PANTHER" id="PTHR36508:SF1">
    <property type="entry name" value="PROTEIN SLYX"/>
    <property type="match status" value="1"/>
</dbReference>
<dbReference type="Proteomes" id="UP000077628">
    <property type="component" value="Unassembled WGS sequence"/>
</dbReference>
<dbReference type="Pfam" id="PF04102">
    <property type="entry name" value="SlyX"/>
    <property type="match status" value="1"/>
</dbReference>
<comment type="caution">
    <text evidence="1">The sequence shown here is derived from an EMBL/GenBank/DDBJ whole genome shotgun (WGS) entry which is preliminary data.</text>
</comment>
<proteinExistence type="predicted"/>
<dbReference type="AlphaFoldDB" id="A0A177PFS6"/>
<dbReference type="PANTHER" id="PTHR36508">
    <property type="entry name" value="PROTEIN SLYX"/>
    <property type="match status" value="1"/>
</dbReference>
<gene>
    <name evidence="1" type="ORF">A1355_17705</name>
</gene>
<reference evidence="2" key="1">
    <citation type="submission" date="2016-03" db="EMBL/GenBank/DDBJ databases">
        <authorList>
            <person name="Heylen K."/>
            <person name="De Vos P."/>
            <person name="Vekeman B."/>
        </authorList>
    </citation>
    <scope>NUCLEOTIDE SEQUENCE [LARGE SCALE GENOMIC DNA]</scope>
    <source>
        <strain evidence="2">R-45383</strain>
    </source>
</reference>
<name>A0A177PFS6_9GAMM</name>
<dbReference type="OrthoDB" id="8606883at2"/>
<accession>A0A177PFS6</accession>
<dbReference type="RefSeq" id="WP_064024233.1">
    <property type="nucleotide sequence ID" value="NZ_LUUK01000013.1"/>
</dbReference>
<organism evidence="1 2">
    <name type="scientific">Methylomonas koyamae</name>
    <dbReference type="NCBI Taxonomy" id="702114"/>
    <lineage>
        <taxon>Bacteria</taxon>
        <taxon>Pseudomonadati</taxon>
        <taxon>Pseudomonadota</taxon>
        <taxon>Gammaproteobacteria</taxon>
        <taxon>Methylococcales</taxon>
        <taxon>Methylococcaceae</taxon>
        <taxon>Methylomonas</taxon>
    </lineage>
</organism>
<dbReference type="EMBL" id="LUUK01000013">
    <property type="protein sequence ID" value="OAI28220.1"/>
    <property type="molecule type" value="Genomic_DNA"/>
</dbReference>
<dbReference type="STRING" id="702114.A1355_17705"/>
<dbReference type="Gene3D" id="1.20.5.300">
    <property type="match status" value="1"/>
</dbReference>
<evidence type="ECO:0000313" key="1">
    <source>
        <dbReference type="EMBL" id="OAI28220.1"/>
    </source>
</evidence>
<evidence type="ECO:0000313" key="2">
    <source>
        <dbReference type="Proteomes" id="UP000077628"/>
    </source>
</evidence>
<keyword evidence="2" id="KW-1185">Reference proteome</keyword>
<protein>
    <submittedName>
        <fullName evidence="1">SlyX protein</fullName>
    </submittedName>
</protein>
<dbReference type="InterPro" id="IPR007236">
    <property type="entry name" value="SlyX"/>
</dbReference>
<sequence>MNVDRIIELEIRQAYQEDLIQALNQVVAGQQIQIGKLEETCKLLHDKIKSLGHAINDGGGAQADERPPHY</sequence>